<dbReference type="InterPro" id="IPR011050">
    <property type="entry name" value="Pectin_lyase_fold/virulence"/>
</dbReference>
<dbReference type="InterPro" id="IPR059226">
    <property type="entry name" value="Choice_anch_Q_dom"/>
</dbReference>
<feature type="domain" description="Carbohydrate binding module xylan-binding" evidence="3">
    <location>
        <begin position="83"/>
        <end position="158"/>
    </location>
</feature>
<evidence type="ECO:0000256" key="1">
    <source>
        <dbReference type="SAM" id="SignalP"/>
    </source>
</evidence>
<dbReference type="InterPro" id="IPR006626">
    <property type="entry name" value="PbH1"/>
</dbReference>
<dbReference type="Proteomes" id="UP000219612">
    <property type="component" value="Unassembled WGS sequence"/>
</dbReference>
<evidence type="ECO:0000313" key="4">
    <source>
        <dbReference type="EMBL" id="SNY75970.1"/>
    </source>
</evidence>
<dbReference type="Pfam" id="PF16841">
    <property type="entry name" value="CBM60"/>
    <property type="match status" value="1"/>
</dbReference>
<dbReference type="NCBIfam" id="NF041518">
    <property type="entry name" value="choice_anch_Q"/>
    <property type="match status" value="1"/>
</dbReference>
<sequence>MYSTTWRRGGAAFAVTTALLAVSAAPAFADVTGEFESGVISPTSNAKAASETAAGGGAAVEMWDPSSVTLSVTNGTAPTSAYKVRARQEICGPAAAQMVVKVDGVTAGTFTVSATTYTDYTVTGNWAAGAHTIAVSFPNAYHNSDCIARELWVDRVTAVPAATGPVYYVDQTAPAGGNGTSAATAWDAISDVNAANLPSGATVLFKTGQTFATAALVADNAGVTYGSYGGGARPVFDGGGSTYPITISAPLVTVKDVHVRNAGQADKIGLVVNAPDAKVQGVTATGNAIGIQAMDGAHRLRVTASTVTDNTTVIAPGGPNDDYGASGIVVLDADDVEIDHNTISRNVGPSPDFQFDGSAVEIFGGVGTSVHHNVAVDNQTFSELGDNRTANTRFFDNLVTTSASFSAGQVLGINVQGSEGDFGVVKNTVITNNTFVLRNPDAGVLIVGRDADATFHNNIVEADQSGFTYQPIDEGHNVYYGEYYNGVTSTANTSTEGGIAPSSTAANPLFVSSTDYHLQTGSPARNRGVSAYGVTTDLDNLPRLYGSGVDAGAYERQSN</sequence>
<keyword evidence="1" id="KW-0732">Signal</keyword>
<dbReference type="SMART" id="SM00710">
    <property type="entry name" value="PbH1"/>
    <property type="match status" value="5"/>
</dbReference>
<reference evidence="4 5" key="1">
    <citation type="submission" date="2017-09" db="EMBL/GenBank/DDBJ databases">
        <authorList>
            <person name="Ehlers B."/>
            <person name="Leendertz F.H."/>
        </authorList>
    </citation>
    <scope>NUCLEOTIDE SEQUENCE [LARGE SCALE GENOMIC DNA]</scope>
    <source>
        <strain evidence="4 5">CGMCC 4.6857</strain>
    </source>
</reference>
<dbReference type="Gene3D" id="2.60.60.40">
    <property type="match status" value="1"/>
</dbReference>
<dbReference type="InterPro" id="IPR031768">
    <property type="entry name" value="CBM60_xylan-bd"/>
</dbReference>
<name>A0A285KTK3_9ACTN</name>
<dbReference type="OrthoDB" id="3333873at2"/>
<feature type="signal peptide" evidence="1">
    <location>
        <begin position="1"/>
        <end position="29"/>
    </location>
</feature>
<dbReference type="Pfam" id="PF13229">
    <property type="entry name" value="Beta_helix"/>
    <property type="match status" value="1"/>
</dbReference>
<proteinExistence type="predicted"/>
<organism evidence="4 5">
    <name type="scientific">Paractinoplanes atraurantiacus</name>
    <dbReference type="NCBI Taxonomy" id="1036182"/>
    <lineage>
        <taxon>Bacteria</taxon>
        <taxon>Bacillati</taxon>
        <taxon>Actinomycetota</taxon>
        <taxon>Actinomycetes</taxon>
        <taxon>Micromonosporales</taxon>
        <taxon>Micromonosporaceae</taxon>
        <taxon>Paractinoplanes</taxon>
    </lineage>
</organism>
<keyword evidence="5" id="KW-1185">Reference proteome</keyword>
<dbReference type="AlphaFoldDB" id="A0A285KTK3"/>
<evidence type="ECO:0000259" key="2">
    <source>
        <dbReference type="Pfam" id="PF13229"/>
    </source>
</evidence>
<gene>
    <name evidence="4" type="ORF">SAMN05421748_1622</name>
</gene>
<dbReference type="InterPro" id="IPR039448">
    <property type="entry name" value="Beta_helix"/>
</dbReference>
<dbReference type="EMBL" id="OBDY01000062">
    <property type="protein sequence ID" value="SNY75970.1"/>
    <property type="molecule type" value="Genomic_DNA"/>
</dbReference>
<dbReference type="SUPFAM" id="SSF51126">
    <property type="entry name" value="Pectin lyase-like"/>
    <property type="match status" value="1"/>
</dbReference>
<feature type="domain" description="Right handed beta helix" evidence="2">
    <location>
        <begin position="270"/>
        <end position="459"/>
    </location>
</feature>
<accession>A0A285KTK3</accession>
<dbReference type="RefSeq" id="WP_097329375.1">
    <property type="nucleotide sequence ID" value="NZ_OBDY01000062.1"/>
</dbReference>
<protein>
    <submittedName>
        <fullName evidence="4">Nitrous oxidase accessory protein NosD, contains tandem CASH domains</fullName>
    </submittedName>
</protein>
<feature type="chain" id="PRO_5012944827" evidence="1">
    <location>
        <begin position="30"/>
        <end position="559"/>
    </location>
</feature>
<evidence type="ECO:0000259" key="3">
    <source>
        <dbReference type="Pfam" id="PF16841"/>
    </source>
</evidence>
<evidence type="ECO:0000313" key="5">
    <source>
        <dbReference type="Proteomes" id="UP000219612"/>
    </source>
</evidence>